<dbReference type="AlphaFoldDB" id="A0AAV8YH98"/>
<accession>A0AAV8YH98</accession>
<dbReference type="Proteomes" id="UP001162162">
    <property type="component" value="Unassembled WGS sequence"/>
</dbReference>
<evidence type="ECO:0000313" key="2">
    <source>
        <dbReference type="EMBL" id="KAJ8950631.1"/>
    </source>
</evidence>
<comment type="caution">
    <text evidence="2">The sequence shown here is derived from an EMBL/GenBank/DDBJ whole genome shotgun (WGS) entry which is preliminary data.</text>
</comment>
<dbReference type="EMBL" id="JAPWTK010000097">
    <property type="protein sequence ID" value="KAJ8950631.1"/>
    <property type="molecule type" value="Genomic_DNA"/>
</dbReference>
<feature type="transmembrane region" description="Helical" evidence="1">
    <location>
        <begin position="66"/>
        <end position="88"/>
    </location>
</feature>
<sequence>MFHMYWPATACLTLVLILGVIMGMLRWGQVVPHQAHRSTPKHLLAAQGVRATHFGLRHSRRSRIKFVLTSYVGFGMFAFMRVKLHYFLAFPPGDEYYDAYTGSGALSGRANAYLAQARNTRILTV</sequence>
<proteinExistence type="predicted"/>
<feature type="transmembrane region" description="Helical" evidence="1">
    <location>
        <begin position="6"/>
        <end position="27"/>
    </location>
</feature>
<organism evidence="2 3">
    <name type="scientific">Aromia moschata</name>
    <dbReference type="NCBI Taxonomy" id="1265417"/>
    <lineage>
        <taxon>Eukaryota</taxon>
        <taxon>Metazoa</taxon>
        <taxon>Ecdysozoa</taxon>
        <taxon>Arthropoda</taxon>
        <taxon>Hexapoda</taxon>
        <taxon>Insecta</taxon>
        <taxon>Pterygota</taxon>
        <taxon>Neoptera</taxon>
        <taxon>Endopterygota</taxon>
        <taxon>Coleoptera</taxon>
        <taxon>Polyphaga</taxon>
        <taxon>Cucujiformia</taxon>
        <taxon>Chrysomeloidea</taxon>
        <taxon>Cerambycidae</taxon>
        <taxon>Cerambycinae</taxon>
        <taxon>Callichromatini</taxon>
        <taxon>Aromia</taxon>
    </lineage>
</organism>
<keyword evidence="3" id="KW-1185">Reference proteome</keyword>
<name>A0AAV8YH98_9CUCU</name>
<keyword evidence="1" id="KW-0812">Transmembrane</keyword>
<reference evidence="2" key="1">
    <citation type="journal article" date="2023" name="Insect Mol. Biol.">
        <title>Genome sequencing provides insights into the evolution of gene families encoding plant cell wall-degrading enzymes in longhorned beetles.</title>
        <authorList>
            <person name="Shin N.R."/>
            <person name="Okamura Y."/>
            <person name="Kirsch R."/>
            <person name="Pauchet Y."/>
        </authorList>
    </citation>
    <scope>NUCLEOTIDE SEQUENCE</scope>
    <source>
        <strain evidence="2">AMC_N1</strain>
    </source>
</reference>
<keyword evidence="1" id="KW-1133">Transmembrane helix</keyword>
<keyword evidence="1" id="KW-0472">Membrane</keyword>
<evidence type="ECO:0000313" key="3">
    <source>
        <dbReference type="Proteomes" id="UP001162162"/>
    </source>
</evidence>
<gene>
    <name evidence="2" type="ORF">NQ318_010830</name>
</gene>
<protein>
    <submittedName>
        <fullName evidence="2">Uncharacterized protein</fullName>
    </submittedName>
</protein>
<evidence type="ECO:0000256" key="1">
    <source>
        <dbReference type="SAM" id="Phobius"/>
    </source>
</evidence>